<reference evidence="1 2" key="1">
    <citation type="submission" date="2022-12" db="EMBL/GenBank/DDBJ databases">
        <title>Chromosome-scale assembly of the Ensete ventricosum genome.</title>
        <authorList>
            <person name="Dussert Y."/>
            <person name="Stocks J."/>
            <person name="Wendawek A."/>
            <person name="Woldeyes F."/>
            <person name="Nichols R.A."/>
            <person name="Borrell J.S."/>
        </authorList>
    </citation>
    <scope>NUCLEOTIDE SEQUENCE [LARGE SCALE GENOMIC DNA]</scope>
    <source>
        <strain evidence="2">cv. Maze</strain>
        <tissue evidence="1">Seeds</tissue>
    </source>
</reference>
<evidence type="ECO:0000313" key="1">
    <source>
        <dbReference type="EMBL" id="KAJ8494094.1"/>
    </source>
</evidence>
<dbReference type="AlphaFoldDB" id="A0AAV8PME2"/>
<dbReference type="Proteomes" id="UP001222027">
    <property type="component" value="Unassembled WGS sequence"/>
</dbReference>
<organism evidence="1 2">
    <name type="scientific">Ensete ventricosum</name>
    <name type="common">Abyssinian banana</name>
    <name type="synonym">Musa ensete</name>
    <dbReference type="NCBI Taxonomy" id="4639"/>
    <lineage>
        <taxon>Eukaryota</taxon>
        <taxon>Viridiplantae</taxon>
        <taxon>Streptophyta</taxon>
        <taxon>Embryophyta</taxon>
        <taxon>Tracheophyta</taxon>
        <taxon>Spermatophyta</taxon>
        <taxon>Magnoliopsida</taxon>
        <taxon>Liliopsida</taxon>
        <taxon>Zingiberales</taxon>
        <taxon>Musaceae</taxon>
        <taxon>Ensete</taxon>
    </lineage>
</organism>
<sequence length="145" mass="16126">MFTRVARLYASGRSAEVRIFLRLSPHMSRNYLPQKSARREAGLGLIQKDHEKGALLLMEAEDSPCIPVKFFWNTEVVVLYPENYLGSEHLMPIALPGEGLVVDEMFLMEAVGQPRMLVPVVPAVMYIIGGANAKFLLDAVHEVGS</sequence>
<comment type="caution">
    <text evidence="1">The sequence shown here is derived from an EMBL/GenBank/DDBJ whole genome shotgun (WGS) entry which is preliminary data.</text>
</comment>
<proteinExistence type="predicted"/>
<name>A0AAV8PME2_ENSVE</name>
<keyword evidence="2" id="KW-1185">Reference proteome</keyword>
<gene>
    <name evidence="1" type="ORF">OPV22_015815</name>
</gene>
<protein>
    <submittedName>
        <fullName evidence="1">Uncharacterized protein</fullName>
    </submittedName>
</protein>
<dbReference type="EMBL" id="JAQQAF010000004">
    <property type="protein sequence ID" value="KAJ8494094.1"/>
    <property type="molecule type" value="Genomic_DNA"/>
</dbReference>
<accession>A0AAV8PME2</accession>
<evidence type="ECO:0000313" key="2">
    <source>
        <dbReference type="Proteomes" id="UP001222027"/>
    </source>
</evidence>